<feature type="region of interest" description="Disordered" evidence="4">
    <location>
        <begin position="1489"/>
        <end position="1523"/>
    </location>
</feature>
<name>A0A8B7PAD3_HYAAZ</name>
<feature type="compositionally biased region" description="Polar residues" evidence="4">
    <location>
        <begin position="535"/>
        <end position="548"/>
    </location>
</feature>
<feature type="region of interest" description="Disordered" evidence="4">
    <location>
        <begin position="585"/>
        <end position="607"/>
    </location>
</feature>
<dbReference type="RefSeq" id="XP_047740435.1">
    <property type="nucleotide sequence ID" value="XM_047884479.1"/>
</dbReference>
<feature type="region of interest" description="Disordered" evidence="4">
    <location>
        <begin position="1885"/>
        <end position="1916"/>
    </location>
</feature>
<feature type="compositionally biased region" description="Basic and acidic residues" evidence="4">
    <location>
        <begin position="1449"/>
        <end position="1469"/>
    </location>
</feature>
<dbReference type="GeneID" id="108679099"/>
<protein>
    <submittedName>
        <fullName evidence="6 7">Uncharacterized protein LOC108679099</fullName>
    </submittedName>
</protein>
<dbReference type="Proteomes" id="UP000694843">
    <property type="component" value="Unplaced"/>
</dbReference>
<keyword evidence="5" id="KW-1185">Reference proteome</keyword>
<keyword evidence="1" id="KW-0479">Metal-binding</keyword>
<organism evidence="5 6">
    <name type="scientific">Hyalella azteca</name>
    <name type="common">Amphipod</name>
    <dbReference type="NCBI Taxonomy" id="294128"/>
    <lineage>
        <taxon>Eukaryota</taxon>
        <taxon>Metazoa</taxon>
        <taxon>Ecdysozoa</taxon>
        <taxon>Arthropoda</taxon>
        <taxon>Crustacea</taxon>
        <taxon>Multicrustacea</taxon>
        <taxon>Malacostraca</taxon>
        <taxon>Eumalacostraca</taxon>
        <taxon>Peracarida</taxon>
        <taxon>Amphipoda</taxon>
        <taxon>Senticaudata</taxon>
        <taxon>Talitrida</taxon>
        <taxon>Talitroidea</taxon>
        <taxon>Hyalellidae</taxon>
        <taxon>Hyalella</taxon>
    </lineage>
</organism>
<evidence type="ECO:0000256" key="4">
    <source>
        <dbReference type="SAM" id="MobiDB-lite"/>
    </source>
</evidence>
<dbReference type="OrthoDB" id="6382729at2759"/>
<feature type="region of interest" description="Disordered" evidence="4">
    <location>
        <begin position="1102"/>
        <end position="1136"/>
    </location>
</feature>
<feature type="compositionally biased region" description="Basic and acidic residues" evidence="4">
    <location>
        <begin position="1813"/>
        <end position="1823"/>
    </location>
</feature>
<feature type="compositionally biased region" description="Low complexity" evidence="4">
    <location>
        <begin position="585"/>
        <end position="599"/>
    </location>
</feature>
<dbReference type="RefSeq" id="XP_018023114.2">
    <property type="nucleotide sequence ID" value="XM_018167625.2"/>
</dbReference>
<feature type="compositionally biased region" description="Polar residues" evidence="4">
    <location>
        <begin position="295"/>
        <end position="309"/>
    </location>
</feature>
<keyword evidence="3" id="KW-0862">Zinc</keyword>
<evidence type="ECO:0000256" key="3">
    <source>
        <dbReference type="ARBA" id="ARBA00022833"/>
    </source>
</evidence>
<sequence>MSNLDDQKQGALGEPSGVEFSVTPDELSILNDSASEKAGKEESDQKDDAGDASELPSQSSAPGTEIKATKKTFVPVVFDLPNSPVIDSSTINDSDAECSLMPPGEEVEPPKTSVEFYRGTGVVLGRCMDGKPQSNSMSATSFLDKLNALEAAVSAAASAQPYTIRQNYNTPSSNAFPMQPQPRPRMPYRPFLPNKMAPQFYSSFPPGLPPVHPHAMPLMGLSTPVGAPLMTPYMQPSYPFPVPENAFLPMAIPPLIPDSMYSSFTFSQSPLNHSQMPAAGLNQMAASVNAPSLPLQSATNNLQPSTSQESEPDSGAISIPSQVSSTHVTSPAKPIINFVTKPKNFSNPVLPESTCAASIQPGVAAGSNTCQTSETQNLKVKIEDIFRYMHAMEMRKILEVCGNVKNFKFVPSSSETYCSCEAQMQYCYQATRAARLLSALTVGGVRMKTSTNISVLDKLSDAAKSLDLDCMVTIGGILTANSRCFKWDYNPDNQTTASSTSPAVLVAVPSKSEVTSIKPRKNLITIRLASSTLPSLIPNKSGNQNTNTESDKTHMTSSSSPFEVSQAHYAHPPVMYKKNNASVPPTVSTNVSSSASNPTISPAKPPKRDIVSAVQTINKKINDRKTRINLELEKVLSSVDLPVAKNASVSSSSAEQGHVMTVKWSHSSHAGATLTHIAKLLQAHVVLDKTNSKDSDEAFGCKLFIGDLITAEACTEHLNNRRLADTLITATLNKKEDDVSIIEECEDRTAVLKKLDAALLRHNQEVVQTLSRRAYLALDVFSFKIEECQTKCNHPQCHDYHSENDRRRDPRLIEYKSRYCPNKNACSVGDKCPLVHTWTEMIAHPRVFRASLCLSHCSSSRRVCSYTHCDTPEMFYHASWRDLLVTGLVHSYTFFTGAVRNLFRRQEAAKALAVVFVSPHHHVAEAAVAVASSVASRQRLKLATVCSGDEDINGCVGVAGTVQGVLGAVQRHAPLSPIQAFIVDDFSTIEQDDDLLDALASLVSALAEPCNALFKRVNKVAVSQQPSDDDLKSVSALFGTEVTLVPSVPDVEQISVAPGKSIKQCTSESKFTKSNEVANLVHSKPNIALDAKAVQDITVYSHREGIKESSSQPSREPSGKRRAEETDDASSTAGSIQLSLETLPKRLRKSVPITTKSEPVGLSPKLFLVEERQLKLEVDDEYKVFHDMPEMHPDYEEILETFSAKYGRLPEGTEDDLWVRFWAEKMDLLQEEDLRKRRGELVEKFKHASLEQKRSKLVSENRQYLLADVDRSYVSMKEFCVRDALDALDSVTDELGVLGPPLRRLLRCARDAGSSSHKAMQFFTSRDNAALLRMCIGKLQKMGVLAPKSKEILLNRTAALAEKLLQYSEDCDRKYEISRKKLFDLDVPSLAKETVGLPPAKIVQLIRKALGCENEDFLTKEELQEVYMSISSIHLKIALGDDAEENELAEKSLEKERNSRKASSKKLDNPDDGCLQSCTRPLTSKIASNTNRYTIRSPEFTKKRSRSRSVDEDTAECNSSNAGKSLEFRRTMDGMREAPVEIDDAASNPGPRRVVDLYSKLRKNQLEIEIKSVGLNPTIPNHLNKFGDKPLAENNLNSKILQTIDSNNRKRLSLDGDDDDEYMSSRSTAGGNSQPSSVGYIEQSSPSQRSDLPRSCMTLNRTVIDGKNLLSSSAIAKESPRLSETIIDLCNKVALHFAEKQKNLENESRRQPYPESRLHAGVAPTSSSLQNNYYPSLSSNASQYDRQEYRSYNEDVNVANEEHYSTKNREVKDVLTYQKPSTSRDSFSYKNNESSSGMNINTVVKSYNVREMDAHHPGDKNELQPRLQNYSTSDHSRSTNDDTGCPIAIGANNPALQYKPSHELKLHADSMVDCTASTEIAESVIPSPEVLNHRSRNNPPQKRTPSPPLIPSEKKEQDSWFVSEVRKCVQKPNLTVDEFNVSLSNIFSNKPHGYVLQRQDRTLAEGLQQLTTLHLTQSVFICALKKLLDEL</sequence>
<keyword evidence="2" id="KW-0863">Zinc-finger</keyword>
<dbReference type="GO" id="GO:0008270">
    <property type="term" value="F:zinc ion binding"/>
    <property type="evidence" value="ECO:0007669"/>
    <property type="project" value="UniProtKB-KW"/>
</dbReference>
<feature type="compositionally biased region" description="Polar residues" evidence="4">
    <location>
        <begin position="319"/>
        <end position="328"/>
    </location>
</feature>
<dbReference type="InterPro" id="IPR045234">
    <property type="entry name" value="Unkempt-like"/>
</dbReference>
<feature type="compositionally biased region" description="Basic and acidic residues" evidence="4">
    <location>
        <begin position="34"/>
        <end position="49"/>
    </location>
</feature>
<feature type="compositionally biased region" description="Basic and acidic residues" evidence="4">
    <location>
        <begin position="1703"/>
        <end position="1718"/>
    </location>
</feature>
<proteinExistence type="predicted"/>
<feature type="region of interest" description="Disordered" evidence="4">
    <location>
        <begin position="1813"/>
        <end position="1842"/>
    </location>
</feature>
<evidence type="ECO:0000256" key="1">
    <source>
        <dbReference type="ARBA" id="ARBA00022723"/>
    </source>
</evidence>
<evidence type="ECO:0000313" key="6">
    <source>
        <dbReference type="RefSeq" id="XP_018023114.2"/>
    </source>
</evidence>
<dbReference type="PANTHER" id="PTHR14493">
    <property type="entry name" value="UNKEMPT FAMILY MEMBER"/>
    <property type="match status" value="1"/>
</dbReference>
<evidence type="ECO:0000256" key="2">
    <source>
        <dbReference type="ARBA" id="ARBA00022771"/>
    </source>
</evidence>
<dbReference type="KEGG" id="hazt:108679099"/>
<feature type="region of interest" description="Disordered" evidence="4">
    <location>
        <begin position="1610"/>
        <end position="1653"/>
    </location>
</feature>
<feature type="region of interest" description="Disordered" evidence="4">
    <location>
        <begin position="1703"/>
        <end position="1742"/>
    </location>
</feature>
<feature type="region of interest" description="Disordered" evidence="4">
    <location>
        <begin position="1449"/>
        <end position="1476"/>
    </location>
</feature>
<feature type="region of interest" description="Disordered" evidence="4">
    <location>
        <begin position="535"/>
        <end position="564"/>
    </location>
</feature>
<feature type="compositionally biased region" description="Polar residues" evidence="4">
    <location>
        <begin position="1624"/>
        <end position="1650"/>
    </location>
</feature>
<feature type="region of interest" description="Disordered" evidence="4">
    <location>
        <begin position="295"/>
        <end position="328"/>
    </location>
</feature>
<gene>
    <name evidence="6 7" type="primary">LOC108679099</name>
</gene>
<reference evidence="6 7" key="1">
    <citation type="submission" date="2025-04" db="UniProtKB">
        <authorList>
            <consortium name="RefSeq"/>
        </authorList>
    </citation>
    <scope>IDENTIFICATION</scope>
    <source>
        <tissue evidence="6 7">Whole organism</tissue>
    </source>
</reference>
<evidence type="ECO:0000313" key="5">
    <source>
        <dbReference type="Proteomes" id="UP000694843"/>
    </source>
</evidence>
<feature type="region of interest" description="Disordered" evidence="4">
    <location>
        <begin position="1"/>
        <end position="66"/>
    </location>
</feature>
<feature type="compositionally biased region" description="Polar residues" evidence="4">
    <location>
        <begin position="1724"/>
        <end position="1742"/>
    </location>
</feature>
<evidence type="ECO:0000313" key="7">
    <source>
        <dbReference type="RefSeq" id="XP_047740435.1"/>
    </source>
</evidence>
<accession>A0A8B7PAD3</accession>